<keyword evidence="2" id="KW-0812">Transmembrane</keyword>
<proteinExistence type="predicted"/>
<feature type="compositionally biased region" description="Low complexity" evidence="1">
    <location>
        <begin position="258"/>
        <end position="267"/>
    </location>
</feature>
<accession>A0A507DKT1</accession>
<dbReference type="AlphaFoldDB" id="A0A507DKT1"/>
<gene>
    <name evidence="3" type="ORF">SeLEV6574_g00048</name>
</gene>
<sequence>MKLVGFVIANEPSDGGGWRPNKDWNQSNSLLLDLVYLQVQVHAHILVSAMPPAPSLFTTSVQAPRPQTTSTPSHEQSVQPANVKAAQATVPVMPNDGLVPTVHTAAPTHNPSMTANPKPTHKSIVSPAPRRAAAQRDMVRGTAAASPTPLLPASGLTPAAEAGVWTAFAVVALLFIAGLVFAIRRWKRPPLSFRDSKNGSAAFYSQHKPIPSPYAINYHNRMMGTLNGSNTKISPISSNGTGVWSPFGFNNKQHQQKQEQQSMTKVQPGQGGSGAYTMNKQPSPPPSAAASLASNSGQTKPVYQKLQPAAANGSAGGPTKPSRAELHQKANSPKSVWSTSS</sequence>
<dbReference type="EMBL" id="QEAM01000001">
    <property type="protein sequence ID" value="TPX51855.1"/>
    <property type="molecule type" value="Genomic_DNA"/>
</dbReference>
<name>A0A507DKT1_9FUNG</name>
<feature type="region of interest" description="Disordered" evidence="1">
    <location>
        <begin position="244"/>
        <end position="341"/>
    </location>
</feature>
<dbReference type="VEuPathDB" id="FungiDB:SeMB42_g00526"/>
<feature type="region of interest" description="Disordered" evidence="1">
    <location>
        <begin position="58"/>
        <end position="82"/>
    </location>
</feature>
<dbReference type="Proteomes" id="UP000320475">
    <property type="component" value="Unassembled WGS sequence"/>
</dbReference>
<evidence type="ECO:0000313" key="3">
    <source>
        <dbReference type="EMBL" id="TPX51855.1"/>
    </source>
</evidence>
<evidence type="ECO:0000256" key="2">
    <source>
        <dbReference type="SAM" id="Phobius"/>
    </source>
</evidence>
<organism evidence="3 4">
    <name type="scientific">Synchytrium endobioticum</name>
    <dbReference type="NCBI Taxonomy" id="286115"/>
    <lineage>
        <taxon>Eukaryota</taxon>
        <taxon>Fungi</taxon>
        <taxon>Fungi incertae sedis</taxon>
        <taxon>Chytridiomycota</taxon>
        <taxon>Chytridiomycota incertae sedis</taxon>
        <taxon>Chytridiomycetes</taxon>
        <taxon>Synchytriales</taxon>
        <taxon>Synchytriaceae</taxon>
        <taxon>Synchytrium</taxon>
    </lineage>
</organism>
<reference evidence="3 4" key="1">
    <citation type="journal article" date="2019" name="Sci. Rep.">
        <title>Comparative genomics of chytrid fungi reveal insights into the obligate biotrophic and pathogenic lifestyle of Synchytrium endobioticum.</title>
        <authorList>
            <person name="van de Vossenberg B.T.L.H."/>
            <person name="Warris S."/>
            <person name="Nguyen H.D.T."/>
            <person name="van Gent-Pelzer M.P.E."/>
            <person name="Joly D.L."/>
            <person name="van de Geest H.C."/>
            <person name="Bonants P.J.M."/>
            <person name="Smith D.S."/>
            <person name="Levesque C.A."/>
            <person name="van der Lee T.A.J."/>
        </authorList>
    </citation>
    <scope>NUCLEOTIDE SEQUENCE [LARGE SCALE GENOMIC DNA]</scope>
    <source>
        <strain evidence="3 4">LEV6574</strain>
    </source>
</reference>
<keyword evidence="2" id="KW-0472">Membrane</keyword>
<feature type="compositionally biased region" description="Polar residues" evidence="1">
    <location>
        <begin position="329"/>
        <end position="341"/>
    </location>
</feature>
<evidence type="ECO:0000256" key="1">
    <source>
        <dbReference type="SAM" id="MobiDB-lite"/>
    </source>
</evidence>
<feature type="transmembrane region" description="Helical" evidence="2">
    <location>
        <begin position="162"/>
        <end position="183"/>
    </location>
</feature>
<protein>
    <submittedName>
        <fullName evidence="3">Uncharacterized protein</fullName>
    </submittedName>
</protein>
<comment type="caution">
    <text evidence="3">The sequence shown here is derived from an EMBL/GenBank/DDBJ whole genome shotgun (WGS) entry which is preliminary data.</text>
</comment>
<feature type="compositionally biased region" description="Polar residues" evidence="1">
    <location>
        <begin position="58"/>
        <end position="80"/>
    </location>
</feature>
<evidence type="ECO:0000313" key="4">
    <source>
        <dbReference type="Proteomes" id="UP000320475"/>
    </source>
</evidence>
<keyword evidence="2" id="KW-1133">Transmembrane helix</keyword>